<organism evidence="2">
    <name type="scientific">Oryza barthii</name>
    <dbReference type="NCBI Taxonomy" id="65489"/>
    <lineage>
        <taxon>Eukaryota</taxon>
        <taxon>Viridiplantae</taxon>
        <taxon>Streptophyta</taxon>
        <taxon>Embryophyta</taxon>
        <taxon>Tracheophyta</taxon>
        <taxon>Spermatophyta</taxon>
        <taxon>Magnoliopsida</taxon>
        <taxon>Liliopsida</taxon>
        <taxon>Poales</taxon>
        <taxon>Poaceae</taxon>
        <taxon>BOP clade</taxon>
        <taxon>Oryzoideae</taxon>
        <taxon>Oryzeae</taxon>
        <taxon>Oryzinae</taxon>
        <taxon>Oryza</taxon>
    </lineage>
</organism>
<evidence type="ECO:0000256" key="1">
    <source>
        <dbReference type="SAM" id="MobiDB-lite"/>
    </source>
</evidence>
<dbReference type="Pfam" id="PF03134">
    <property type="entry name" value="TB2_DP1_HVA22"/>
    <property type="match status" value="1"/>
</dbReference>
<dbReference type="PANTHER" id="PTHR12300:SF98">
    <property type="entry name" value="HVA22-LIKE PROTEIN"/>
    <property type="match status" value="1"/>
</dbReference>
<feature type="region of interest" description="Disordered" evidence="1">
    <location>
        <begin position="329"/>
        <end position="445"/>
    </location>
</feature>
<feature type="compositionally biased region" description="Polar residues" evidence="1">
    <location>
        <begin position="1"/>
        <end position="10"/>
    </location>
</feature>
<feature type="region of interest" description="Disordered" evidence="1">
    <location>
        <begin position="1"/>
        <end position="87"/>
    </location>
</feature>
<sequence>MMIHRQSLQHNHTEGEEKPKPDDDSTVASGGKEGVGLVGARADGGRARLFSGSLSSPPPHLGKTTTALPLSRDRGGRDSVEGEGTGEGGELLTISLRPLRFAAPRRIHLQKRTSEKMMGGFLSRVLLLAFGYAYPAYECYKTVELNKPEIEQLIFWCQYWILVALMTVMERFGDFTISWLPFYSEAKLMFFIYLWYPKTKGTTYIYGTFFRPYISQHENEIDRNLLELRARATDVVVLYFQKAATVGQNTFFDVLKYVASQSPSQRSRQQPSQNSGDIDLSSFRSNYSVLDTMIGLKIHVTKKTSTVWVFIVYIETTHVFKNLKSCSDSLQEPQQPKQQQAPVQQQPTQKQAPTVLRRSASIAARQAAMAQQSQDAKTKNEAAPASLQVPTPATKADVPASEPSAPLPEAEEADKMAIDEADYAVEGTEEGDPVPGETVEERPMEETIRVTRAKLRRRTASEDPAGN</sequence>
<protein>
    <recommendedName>
        <fullName evidence="4">HVA22-like protein</fullName>
    </recommendedName>
</protein>
<reference evidence="2" key="1">
    <citation type="journal article" date="2009" name="Rice">
        <title>De Novo Next Generation Sequencing of Plant Genomes.</title>
        <authorList>
            <person name="Rounsley S."/>
            <person name="Marri P.R."/>
            <person name="Yu Y."/>
            <person name="He R."/>
            <person name="Sisneros N."/>
            <person name="Goicoechea J.L."/>
            <person name="Lee S.J."/>
            <person name="Angelova A."/>
            <person name="Kudrna D."/>
            <person name="Luo M."/>
            <person name="Affourtit J."/>
            <person name="Desany B."/>
            <person name="Knight J."/>
            <person name="Niazi F."/>
            <person name="Egholm M."/>
            <person name="Wing R.A."/>
        </authorList>
    </citation>
    <scope>NUCLEOTIDE SEQUENCE [LARGE SCALE GENOMIC DNA]</scope>
    <source>
        <strain evidence="2">cv. IRGC 105608</strain>
    </source>
</reference>
<feature type="compositionally biased region" description="Acidic residues" evidence="1">
    <location>
        <begin position="419"/>
        <end position="432"/>
    </location>
</feature>
<dbReference type="AlphaFoldDB" id="A0A0D3FG98"/>
<dbReference type="Gramene" id="OBART03G10720.1">
    <property type="protein sequence ID" value="OBART03G10720.1"/>
    <property type="gene ID" value="OBART03G10720"/>
</dbReference>
<feature type="compositionally biased region" description="Basic and acidic residues" evidence="1">
    <location>
        <begin position="71"/>
        <end position="80"/>
    </location>
</feature>
<accession>A0A0D3FG98</accession>
<dbReference type="EnsemblPlants" id="OBART03G10720.1">
    <property type="protein sequence ID" value="OBART03G10720.1"/>
    <property type="gene ID" value="OBART03G10720"/>
</dbReference>
<proteinExistence type="predicted"/>
<evidence type="ECO:0000313" key="2">
    <source>
        <dbReference type="EnsemblPlants" id="OBART03G10720.1"/>
    </source>
</evidence>
<dbReference type="STRING" id="65489.A0A0D3FG98"/>
<evidence type="ECO:0008006" key="4">
    <source>
        <dbReference type="Google" id="ProtNLM"/>
    </source>
</evidence>
<feature type="compositionally biased region" description="Low complexity" evidence="1">
    <location>
        <begin position="399"/>
        <end position="408"/>
    </location>
</feature>
<evidence type="ECO:0000313" key="3">
    <source>
        <dbReference type="Proteomes" id="UP000026960"/>
    </source>
</evidence>
<feature type="compositionally biased region" description="Low complexity" evidence="1">
    <location>
        <begin position="333"/>
        <end position="375"/>
    </location>
</feature>
<dbReference type="InterPro" id="IPR004345">
    <property type="entry name" value="TB2_DP1_HVA22"/>
</dbReference>
<dbReference type="Proteomes" id="UP000026960">
    <property type="component" value="Chromosome 3"/>
</dbReference>
<dbReference type="PANTHER" id="PTHR12300">
    <property type="entry name" value="HVA22-LIKE PROTEINS"/>
    <property type="match status" value="1"/>
</dbReference>
<feature type="compositionally biased region" description="Basic and acidic residues" evidence="1">
    <location>
        <begin position="11"/>
        <end position="23"/>
    </location>
</feature>
<dbReference type="PaxDb" id="65489-OBART03G10720.1"/>
<dbReference type="eggNOG" id="KOG1726">
    <property type="taxonomic scope" value="Eukaryota"/>
</dbReference>
<reference evidence="2" key="2">
    <citation type="submission" date="2015-03" db="UniProtKB">
        <authorList>
            <consortium name="EnsemblPlants"/>
        </authorList>
    </citation>
    <scope>IDENTIFICATION</scope>
</reference>
<name>A0A0D3FG98_9ORYZ</name>
<dbReference type="HOGENOM" id="CLU_028431_5_0_1"/>
<keyword evidence="3" id="KW-1185">Reference proteome</keyword>